<reference evidence="2" key="2">
    <citation type="submission" date="2021-04" db="EMBL/GenBank/DDBJ databases">
        <authorList>
            <person name="Gilroy R."/>
        </authorList>
    </citation>
    <scope>NUCLEOTIDE SEQUENCE</scope>
    <source>
        <strain evidence="2">5933</strain>
    </source>
</reference>
<comment type="caution">
    <text evidence="2">The sequence shown here is derived from an EMBL/GenBank/DDBJ whole genome shotgun (WGS) entry which is preliminary data.</text>
</comment>
<reference evidence="2" key="1">
    <citation type="journal article" date="2021" name="PeerJ">
        <title>Extensive microbial diversity within the chicken gut microbiome revealed by metagenomics and culture.</title>
        <authorList>
            <person name="Gilroy R."/>
            <person name="Ravi A."/>
            <person name="Getino M."/>
            <person name="Pursley I."/>
            <person name="Horton D.L."/>
            <person name="Alikhan N.F."/>
            <person name="Baker D."/>
            <person name="Gharbi K."/>
            <person name="Hall N."/>
            <person name="Watson M."/>
            <person name="Adriaenssens E.M."/>
            <person name="Foster-Nyarko E."/>
            <person name="Jarju S."/>
            <person name="Secka A."/>
            <person name="Antonio M."/>
            <person name="Oren A."/>
            <person name="Chaudhuri R.R."/>
            <person name="La Ragione R."/>
            <person name="Hildebrand F."/>
            <person name="Pallen M.J."/>
        </authorList>
    </citation>
    <scope>NUCLEOTIDE SEQUENCE</scope>
    <source>
        <strain evidence="2">5933</strain>
    </source>
</reference>
<protein>
    <submittedName>
        <fullName evidence="2">RICIN domain-containing protein</fullName>
    </submittedName>
</protein>
<evidence type="ECO:0000313" key="2">
    <source>
        <dbReference type="EMBL" id="HJC72432.1"/>
    </source>
</evidence>
<feature type="signal peptide" evidence="1">
    <location>
        <begin position="1"/>
        <end position="27"/>
    </location>
</feature>
<proteinExistence type="predicted"/>
<keyword evidence="1" id="KW-0732">Signal</keyword>
<dbReference type="Proteomes" id="UP000823918">
    <property type="component" value="Unassembled WGS sequence"/>
</dbReference>
<evidence type="ECO:0000313" key="3">
    <source>
        <dbReference type="Proteomes" id="UP000823918"/>
    </source>
</evidence>
<organism evidence="2 3">
    <name type="scientific">Candidatus Ruthenibacterium merdavium</name>
    <dbReference type="NCBI Taxonomy" id="2838752"/>
    <lineage>
        <taxon>Bacteria</taxon>
        <taxon>Bacillati</taxon>
        <taxon>Bacillota</taxon>
        <taxon>Clostridia</taxon>
        <taxon>Eubacteriales</taxon>
        <taxon>Oscillospiraceae</taxon>
        <taxon>Ruthenibacterium</taxon>
    </lineage>
</organism>
<feature type="chain" id="PRO_5039665617" evidence="1">
    <location>
        <begin position="28"/>
        <end position="179"/>
    </location>
</feature>
<gene>
    <name evidence="2" type="ORF">H9698_06530</name>
</gene>
<dbReference type="AlphaFoldDB" id="A0A9D2TL31"/>
<dbReference type="EMBL" id="DWWA01000032">
    <property type="protein sequence ID" value="HJC72432.1"/>
    <property type="molecule type" value="Genomic_DNA"/>
</dbReference>
<evidence type="ECO:0000256" key="1">
    <source>
        <dbReference type="SAM" id="SignalP"/>
    </source>
</evidence>
<name>A0A9D2TL31_9FIRM</name>
<accession>A0A9D2TL31</accession>
<dbReference type="CDD" id="cd00161">
    <property type="entry name" value="beta-trefoil_Ricin-like"/>
    <property type="match status" value="1"/>
</dbReference>
<sequence>MITRAKKLLAILICTTLSLVLSLPVFAAPGGIMTSDDIYPLDTPHGHYFHSGPYYLNQWGSNPVSGTRVTTWEKTGDITQAWDVAYTTSGHWVVTTNQRRDLALNIYRSGAQPEVNVIAYIGNTYNDCALTIDTLILANQSGTYRGYGVTLTNESTKPANAFGRICRWTNHPTNWQHDA</sequence>